<gene>
    <name evidence="1" type="ORF">PLAM_2970</name>
</gene>
<accession>A0A1J1JHG8</accession>
<evidence type="ECO:0000313" key="1">
    <source>
        <dbReference type="EMBL" id="CUM60936.1"/>
    </source>
</evidence>
<protein>
    <submittedName>
        <fullName evidence="1">Uncharacterized protein</fullName>
    </submittedName>
</protein>
<dbReference type="EMBL" id="LO018304">
    <property type="protein sequence ID" value="CUM60936.1"/>
    <property type="molecule type" value="Genomic_DNA"/>
</dbReference>
<reference evidence="1" key="1">
    <citation type="submission" date="2015-09" db="EMBL/GenBank/DDBJ databases">
        <authorList>
            <person name="Jackson K.R."/>
            <person name="Lunt B.L."/>
            <person name="Fisher J.N.B."/>
            <person name="Gardner A.V."/>
            <person name="Bailey M.E."/>
            <person name="Deus L.M."/>
            <person name="Earl A.S."/>
            <person name="Gibby P.D."/>
            <person name="Hartmann K.A."/>
            <person name="Liu J.E."/>
            <person name="Manci A.M."/>
            <person name="Nielsen D.A."/>
            <person name="Solomon M.B."/>
            <person name="Breakwell D.P."/>
            <person name="Burnett S.H."/>
            <person name="Grose J.H."/>
        </authorList>
    </citation>
    <scope>NUCLEOTIDE SEQUENCE</scope>
    <source>
        <strain evidence="1">7805</strain>
    </source>
</reference>
<organism evidence="1">
    <name type="scientific">Planktothrix agardhii</name>
    <name type="common">Oscillatoria agardhii</name>
    <dbReference type="NCBI Taxonomy" id="1160"/>
    <lineage>
        <taxon>Bacteria</taxon>
        <taxon>Bacillati</taxon>
        <taxon>Cyanobacteriota</taxon>
        <taxon>Cyanophyceae</taxon>
        <taxon>Oscillatoriophycideae</taxon>
        <taxon>Oscillatoriales</taxon>
        <taxon>Microcoleaceae</taxon>
        <taxon>Planktothrix</taxon>
    </lineage>
</organism>
<sequence>MPIKPSGLPNKIPDIFQILQPLQQDIATAKAVRTPDGSWNPDGEVFPPVFPSPLALRARGVWGAVPVFPAI</sequence>
<dbReference type="AlphaFoldDB" id="A0A1J1JHG8"/>
<name>A0A1J1JHG8_PLAAG</name>
<proteinExistence type="predicted"/>